<feature type="transmembrane region" description="Helical" evidence="6">
    <location>
        <begin position="279"/>
        <end position="296"/>
    </location>
</feature>
<keyword evidence="9" id="KW-1185">Reference proteome</keyword>
<feature type="domain" description="EamA" evidence="7">
    <location>
        <begin position="164"/>
        <end position="293"/>
    </location>
</feature>
<dbReference type="Pfam" id="PF00892">
    <property type="entry name" value="EamA"/>
    <property type="match status" value="2"/>
</dbReference>
<feature type="domain" description="EamA" evidence="7">
    <location>
        <begin position="20"/>
        <end position="149"/>
    </location>
</feature>
<protein>
    <submittedName>
        <fullName evidence="8">DMT family transporter</fullName>
    </submittedName>
</protein>
<dbReference type="PANTHER" id="PTHR32322:SF18">
    <property type="entry name" value="S-ADENOSYLMETHIONINE_S-ADENOSYLHOMOCYSTEINE TRANSPORTER"/>
    <property type="match status" value="1"/>
</dbReference>
<evidence type="ECO:0000313" key="8">
    <source>
        <dbReference type="EMBL" id="MDC8756895.1"/>
    </source>
</evidence>
<feature type="transmembrane region" description="Helical" evidence="6">
    <location>
        <begin position="48"/>
        <end position="67"/>
    </location>
</feature>
<sequence length="306" mass="32447">MRQHTSMAENGAPASFSFFPLLAVLIWTGNTLVTKAAAVLIEPAAIAFYRWLLAGLVLTPFLLHSVWRQRAIVAAHWPKLAFLGCLGMGMYQGLAYEAAKTTSAINMGVVVALMPLLSAMLASCFAGERLSAARLGGAGVSLLGLLVLSTHGQPGALLHGSVHPGDALMLVAVASNALYGVLLKRWALPLSTWQQLYVQIGFGILLLMPFWWLAPSSPITAQNIPLILYAGIPASIGAPFCWMNGIKRLGPARASLFMNLLPIFVALAAATLLGEQLHAYHLVGGLLALAGVWWGQHGGAVKVLAR</sequence>
<comment type="caution">
    <text evidence="8">The sequence shown here is derived from an EMBL/GenBank/DDBJ whole genome shotgun (WGS) entry which is preliminary data.</text>
</comment>
<keyword evidence="5 6" id="KW-0472">Membrane</keyword>
<proteinExistence type="predicted"/>
<feature type="transmembrane region" description="Helical" evidence="6">
    <location>
        <begin position="79"/>
        <end position="99"/>
    </location>
</feature>
<feature type="transmembrane region" description="Helical" evidence="6">
    <location>
        <begin position="167"/>
        <end position="184"/>
    </location>
</feature>
<evidence type="ECO:0000256" key="2">
    <source>
        <dbReference type="ARBA" id="ARBA00022475"/>
    </source>
</evidence>
<evidence type="ECO:0000259" key="7">
    <source>
        <dbReference type="Pfam" id="PF00892"/>
    </source>
</evidence>
<feature type="transmembrane region" description="Helical" evidence="6">
    <location>
        <begin position="226"/>
        <end position="244"/>
    </location>
</feature>
<feature type="transmembrane region" description="Helical" evidence="6">
    <location>
        <begin position="132"/>
        <end position="152"/>
    </location>
</feature>
<name>A0ABT5JXL4_9BURK</name>
<evidence type="ECO:0000256" key="3">
    <source>
        <dbReference type="ARBA" id="ARBA00022692"/>
    </source>
</evidence>
<keyword evidence="2" id="KW-1003">Cell membrane</keyword>
<gene>
    <name evidence="8" type="ORF">OIK44_04745</name>
</gene>
<dbReference type="PANTHER" id="PTHR32322">
    <property type="entry name" value="INNER MEMBRANE TRANSPORTER"/>
    <property type="match status" value="1"/>
</dbReference>
<evidence type="ECO:0000256" key="6">
    <source>
        <dbReference type="SAM" id="Phobius"/>
    </source>
</evidence>
<dbReference type="InterPro" id="IPR037185">
    <property type="entry name" value="EmrE-like"/>
</dbReference>
<dbReference type="EMBL" id="JAQQXR010000001">
    <property type="protein sequence ID" value="MDC8756895.1"/>
    <property type="molecule type" value="Genomic_DNA"/>
</dbReference>
<keyword evidence="3 6" id="KW-0812">Transmembrane</keyword>
<dbReference type="RefSeq" id="WP_273669554.1">
    <property type="nucleotide sequence ID" value="NZ_JAQQXR010000001.1"/>
</dbReference>
<reference evidence="8 9" key="1">
    <citation type="submission" date="2022-10" db="EMBL/GenBank/DDBJ databases">
        <title>Janthinobacterium sp. hw3 Genome sequencing.</title>
        <authorList>
            <person name="Park S."/>
        </authorList>
    </citation>
    <scope>NUCLEOTIDE SEQUENCE [LARGE SCALE GENOMIC DNA]</scope>
    <source>
        <strain evidence="9">hw3</strain>
    </source>
</reference>
<dbReference type="Proteomes" id="UP001221208">
    <property type="component" value="Unassembled WGS sequence"/>
</dbReference>
<accession>A0ABT5JXL4</accession>
<feature type="transmembrane region" description="Helical" evidence="6">
    <location>
        <begin position="105"/>
        <end position="125"/>
    </location>
</feature>
<evidence type="ECO:0000256" key="1">
    <source>
        <dbReference type="ARBA" id="ARBA00004651"/>
    </source>
</evidence>
<dbReference type="SUPFAM" id="SSF103481">
    <property type="entry name" value="Multidrug resistance efflux transporter EmrE"/>
    <property type="match status" value="2"/>
</dbReference>
<dbReference type="InterPro" id="IPR000620">
    <property type="entry name" value="EamA_dom"/>
</dbReference>
<evidence type="ECO:0000313" key="9">
    <source>
        <dbReference type="Proteomes" id="UP001221208"/>
    </source>
</evidence>
<evidence type="ECO:0000256" key="5">
    <source>
        <dbReference type="ARBA" id="ARBA00023136"/>
    </source>
</evidence>
<dbReference type="InterPro" id="IPR050638">
    <property type="entry name" value="AA-Vitamin_Transporters"/>
</dbReference>
<keyword evidence="4 6" id="KW-1133">Transmembrane helix</keyword>
<feature type="transmembrane region" description="Helical" evidence="6">
    <location>
        <begin position="12"/>
        <end position="28"/>
    </location>
</feature>
<evidence type="ECO:0000256" key="4">
    <source>
        <dbReference type="ARBA" id="ARBA00022989"/>
    </source>
</evidence>
<feature type="transmembrane region" description="Helical" evidence="6">
    <location>
        <begin position="196"/>
        <end position="214"/>
    </location>
</feature>
<comment type="subcellular location">
    <subcellularLocation>
        <location evidence="1">Cell membrane</location>
        <topology evidence="1">Multi-pass membrane protein</topology>
    </subcellularLocation>
</comment>
<feature type="transmembrane region" description="Helical" evidence="6">
    <location>
        <begin position="256"/>
        <end position="273"/>
    </location>
</feature>
<organism evidence="8 9">
    <name type="scientific">Janthinobacterium fluminis</name>
    <dbReference type="NCBI Taxonomy" id="2987524"/>
    <lineage>
        <taxon>Bacteria</taxon>
        <taxon>Pseudomonadati</taxon>
        <taxon>Pseudomonadota</taxon>
        <taxon>Betaproteobacteria</taxon>
        <taxon>Burkholderiales</taxon>
        <taxon>Oxalobacteraceae</taxon>
        <taxon>Janthinobacterium</taxon>
    </lineage>
</organism>